<dbReference type="PANTHER" id="PTHR45339:SF1">
    <property type="entry name" value="HYBRID SIGNAL TRANSDUCTION HISTIDINE KINASE J"/>
    <property type="match status" value="1"/>
</dbReference>
<dbReference type="InterPro" id="IPR011006">
    <property type="entry name" value="CheY-like_superfamily"/>
</dbReference>
<dbReference type="CDD" id="cd00082">
    <property type="entry name" value="HisKA"/>
    <property type="match status" value="1"/>
</dbReference>
<evidence type="ECO:0000259" key="8">
    <source>
        <dbReference type="PROSITE" id="PS50113"/>
    </source>
</evidence>
<dbReference type="InterPro" id="IPR003594">
    <property type="entry name" value="HATPase_dom"/>
</dbReference>
<dbReference type="SUPFAM" id="SSF52172">
    <property type="entry name" value="CheY-like"/>
    <property type="match status" value="1"/>
</dbReference>
<organism evidence="9 10">
    <name type="scientific">Paralimibaculum aggregatum</name>
    <dbReference type="NCBI Taxonomy" id="3036245"/>
    <lineage>
        <taxon>Bacteria</taxon>
        <taxon>Pseudomonadati</taxon>
        <taxon>Pseudomonadota</taxon>
        <taxon>Alphaproteobacteria</taxon>
        <taxon>Rhodobacterales</taxon>
        <taxon>Paracoccaceae</taxon>
        <taxon>Paralimibaculum</taxon>
    </lineage>
</organism>
<dbReference type="SMART" id="SM00387">
    <property type="entry name" value="HATPase_c"/>
    <property type="match status" value="1"/>
</dbReference>
<dbReference type="SMART" id="SM00448">
    <property type="entry name" value="REC"/>
    <property type="match status" value="1"/>
</dbReference>
<dbReference type="SUPFAM" id="SSF47384">
    <property type="entry name" value="Homodimeric domain of signal transducing histidine kinase"/>
    <property type="match status" value="1"/>
</dbReference>
<feature type="domain" description="Histidine kinase" evidence="6">
    <location>
        <begin position="154"/>
        <end position="370"/>
    </location>
</feature>
<dbReference type="CDD" id="cd00130">
    <property type="entry name" value="PAS"/>
    <property type="match status" value="1"/>
</dbReference>
<dbReference type="Pfam" id="PF08447">
    <property type="entry name" value="PAS_3"/>
    <property type="match status" value="1"/>
</dbReference>
<dbReference type="InterPro" id="IPR035965">
    <property type="entry name" value="PAS-like_dom_sf"/>
</dbReference>
<dbReference type="Gene3D" id="3.30.565.10">
    <property type="entry name" value="Histidine kinase-like ATPase, C-terminal domain"/>
    <property type="match status" value="1"/>
</dbReference>
<comment type="catalytic activity">
    <reaction evidence="1">
        <text>ATP + protein L-histidine = ADP + protein N-phospho-L-histidine.</text>
        <dbReference type="EC" id="2.7.13.3"/>
    </reaction>
</comment>
<protein>
    <recommendedName>
        <fullName evidence="2">histidine kinase</fullName>
        <ecNumber evidence="2">2.7.13.3</ecNumber>
    </recommendedName>
</protein>
<dbReference type="Pfam" id="PF02518">
    <property type="entry name" value="HATPase_c"/>
    <property type="match status" value="1"/>
</dbReference>
<evidence type="ECO:0000256" key="5">
    <source>
        <dbReference type="PROSITE-ProRule" id="PRU00169"/>
    </source>
</evidence>
<gene>
    <name evidence="9" type="ORF">LNKW23_38150</name>
</gene>
<dbReference type="InterPro" id="IPR000014">
    <property type="entry name" value="PAS"/>
</dbReference>
<dbReference type="SMART" id="SM00388">
    <property type="entry name" value="HisKA"/>
    <property type="match status" value="1"/>
</dbReference>
<dbReference type="RefSeq" id="WP_285673669.1">
    <property type="nucleotide sequence ID" value="NZ_BSYI01000039.1"/>
</dbReference>
<keyword evidence="10" id="KW-1185">Reference proteome</keyword>
<dbReference type="InterPro" id="IPR003661">
    <property type="entry name" value="HisK_dim/P_dom"/>
</dbReference>
<dbReference type="PROSITE" id="PS50110">
    <property type="entry name" value="RESPONSE_REGULATORY"/>
    <property type="match status" value="1"/>
</dbReference>
<evidence type="ECO:0000313" key="10">
    <source>
        <dbReference type="Proteomes" id="UP001239909"/>
    </source>
</evidence>
<dbReference type="InterPro" id="IPR000700">
    <property type="entry name" value="PAS-assoc_C"/>
</dbReference>
<comment type="caution">
    <text evidence="9">The sequence shown here is derived from an EMBL/GenBank/DDBJ whole genome shotgun (WGS) entry which is preliminary data.</text>
</comment>
<dbReference type="Gene3D" id="3.30.450.20">
    <property type="entry name" value="PAS domain"/>
    <property type="match status" value="1"/>
</dbReference>
<evidence type="ECO:0000256" key="3">
    <source>
        <dbReference type="ARBA" id="ARBA00022553"/>
    </source>
</evidence>
<dbReference type="SUPFAM" id="SSF55874">
    <property type="entry name" value="ATPase domain of HSP90 chaperone/DNA topoisomerase II/histidine kinase"/>
    <property type="match status" value="1"/>
</dbReference>
<proteinExistence type="predicted"/>
<feature type="domain" description="Response regulatory" evidence="7">
    <location>
        <begin position="380"/>
        <end position="498"/>
    </location>
</feature>
<evidence type="ECO:0000256" key="1">
    <source>
        <dbReference type="ARBA" id="ARBA00000085"/>
    </source>
</evidence>
<dbReference type="CDD" id="cd17546">
    <property type="entry name" value="REC_hyHK_CKI1_RcsC-like"/>
    <property type="match status" value="1"/>
</dbReference>
<dbReference type="SUPFAM" id="SSF55785">
    <property type="entry name" value="PYP-like sensor domain (PAS domain)"/>
    <property type="match status" value="1"/>
</dbReference>
<keyword evidence="3 5" id="KW-0597">Phosphoprotein</keyword>
<dbReference type="Proteomes" id="UP001239909">
    <property type="component" value="Unassembled WGS sequence"/>
</dbReference>
<dbReference type="InterPro" id="IPR036890">
    <property type="entry name" value="HATPase_C_sf"/>
</dbReference>
<reference evidence="9 10" key="1">
    <citation type="submission" date="2023-04" db="EMBL/GenBank/DDBJ databases">
        <title>Marinoamorphus aggregata gen. nov., sp. Nov., isolate from tissue of brittle star Ophioplocus japonicus.</title>
        <authorList>
            <person name="Kawano K."/>
            <person name="Sawayama S."/>
            <person name="Nakagawa S."/>
        </authorList>
    </citation>
    <scope>NUCLEOTIDE SEQUENCE [LARGE SCALE GENOMIC DNA]</scope>
    <source>
        <strain evidence="9 10">NKW23</strain>
    </source>
</reference>
<feature type="domain" description="PAC" evidence="8">
    <location>
        <begin position="85"/>
        <end position="136"/>
    </location>
</feature>
<dbReference type="PRINTS" id="PR00344">
    <property type="entry name" value="BCTRLSENSOR"/>
</dbReference>
<keyword evidence="4" id="KW-0902">Two-component regulatory system</keyword>
<dbReference type="PROSITE" id="PS50113">
    <property type="entry name" value="PAC"/>
    <property type="match status" value="1"/>
</dbReference>
<evidence type="ECO:0000259" key="7">
    <source>
        <dbReference type="PROSITE" id="PS50110"/>
    </source>
</evidence>
<dbReference type="Gene3D" id="1.10.287.130">
    <property type="match status" value="1"/>
</dbReference>
<accession>A0ABQ6LS00</accession>
<dbReference type="InterPro" id="IPR013655">
    <property type="entry name" value="PAS_fold_3"/>
</dbReference>
<dbReference type="InterPro" id="IPR001789">
    <property type="entry name" value="Sig_transdc_resp-reg_receiver"/>
</dbReference>
<dbReference type="InterPro" id="IPR004358">
    <property type="entry name" value="Sig_transdc_His_kin-like_C"/>
</dbReference>
<evidence type="ECO:0000256" key="4">
    <source>
        <dbReference type="ARBA" id="ARBA00023012"/>
    </source>
</evidence>
<dbReference type="EMBL" id="BSYI01000039">
    <property type="protein sequence ID" value="GMG84599.1"/>
    <property type="molecule type" value="Genomic_DNA"/>
</dbReference>
<dbReference type="InterPro" id="IPR005467">
    <property type="entry name" value="His_kinase_dom"/>
</dbReference>
<name>A0ABQ6LS00_9RHOB</name>
<dbReference type="EC" id="2.7.13.3" evidence="2"/>
<dbReference type="PROSITE" id="PS50109">
    <property type="entry name" value="HIS_KIN"/>
    <property type="match status" value="1"/>
</dbReference>
<dbReference type="InterPro" id="IPR036097">
    <property type="entry name" value="HisK_dim/P_sf"/>
</dbReference>
<dbReference type="Gene3D" id="3.40.50.2300">
    <property type="match status" value="1"/>
</dbReference>
<sequence>MTEAADRAGSVDDLEAIVESTKAILWEAQLPDLHFTFVSAFAETLLGHPEAAWYRPGFWESMIHPEDRERALAFCMEQTAEGRDHELEYRMRAADGRYLWLRDIVTVMQEGAGGCRLRGVMIDITAVKQLEAELRAAKEAAEAANAAKNSFVAHMGHELRTPLNTILGMTQLAAQRALPADVKRMFGLIDQSGRALLGLINEVLDYARGWSEQLTLNEEWFEVERLMQSVLAEQQGQAIAKGLRLGIDLDPGLPERHFGDPMRVGQIVTNLLSNAINYTETGGVRVTVAPAEAGLRIAVIDTGIGMSPEFAARAFEPFLRDHSAGVQERDGLGLGLAIVHNTVERMSGTVKIDSAPGAGTTVSVELPLRADVETTPVRAHALCVEDNPAHAMLMKELLKLCNITSEPADGGAAALERLARGGIDLVVMDVRMPGMDGIELVRRIRAGEAASGRVLPVVGVSADAMPRCMAECLEAGMDAYIAKPIRYDELSAVIDRVLDELPPGGAAPAAG</sequence>
<dbReference type="NCBIfam" id="TIGR00229">
    <property type="entry name" value="sensory_box"/>
    <property type="match status" value="1"/>
</dbReference>
<dbReference type="PANTHER" id="PTHR45339">
    <property type="entry name" value="HYBRID SIGNAL TRANSDUCTION HISTIDINE KINASE J"/>
    <property type="match status" value="1"/>
</dbReference>
<dbReference type="Pfam" id="PF00072">
    <property type="entry name" value="Response_reg"/>
    <property type="match status" value="1"/>
</dbReference>
<evidence type="ECO:0000256" key="2">
    <source>
        <dbReference type="ARBA" id="ARBA00012438"/>
    </source>
</evidence>
<dbReference type="Pfam" id="PF00512">
    <property type="entry name" value="HisKA"/>
    <property type="match status" value="1"/>
</dbReference>
<evidence type="ECO:0000313" key="9">
    <source>
        <dbReference type="EMBL" id="GMG84599.1"/>
    </source>
</evidence>
<evidence type="ECO:0000259" key="6">
    <source>
        <dbReference type="PROSITE" id="PS50109"/>
    </source>
</evidence>
<feature type="modified residue" description="4-aspartylphosphate" evidence="5">
    <location>
        <position position="429"/>
    </location>
</feature>